<feature type="non-terminal residue" evidence="1">
    <location>
        <position position="63"/>
    </location>
</feature>
<dbReference type="EMBL" id="JAPTMU010000017">
    <property type="protein sequence ID" value="KAJ4929059.1"/>
    <property type="molecule type" value="Genomic_DNA"/>
</dbReference>
<evidence type="ECO:0000313" key="2">
    <source>
        <dbReference type="Proteomes" id="UP001219934"/>
    </source>
</evidence>
<organism evidence="1 2">
    <name type="scientific">Pogonophryne albipinna</name>
    <dbReference type="NCBI Taxonomy" id="1090488"/>
    <lineage>
        <taxon>Eukaryota</taxon>
        <taxon>Metazoa</taxon>
        <taxon>Chordata</taxon>
        <taxon>Craniata</taxon>
        <taxon>Vertebrata</taxon>
        <taxon>Euteleostomi</taxon>
        <taxon>Actinopterygii</taxon>
        <taxon>Neopterygii</taxon>
        <taxon>Teleostei</taxon>
        <taxon>Neoteleostei</taxon>
        <taxon>Acanthomorphata</taxon>
        <taxon>Eupercaria</taxon>
        <taxon>Perciformes</taxon>
        <taxon>Notothenioidei</taxon>
        <taxon>Pogonophryne</taxon>
    </lineage>
</organism>
<comment type="caution">
    <text evidence="1">The sequence shown here is derived from an EMBL/GenBank/DDBJ whole genome shotgun (WGS) entry which is preliminary data.</text>
</comment>
<protein>
    <submittedName>
        <fullName evidence="1">Uncharacterized protein</fullName>
    </submittedName>
</protein>
<gene>
    <name evidence="1" type="ORF">JOQ06_004680</name>
</gene>
<dbReference type="Proteomes" id="UP001219934">
    <property type="component" value="Unassembled WGS sequence"/>
</dbReference>
<proteinExistence type="predicted"/>
<name>A0AAD6ANZ0_9TELE</name>
<evidence type="ECO:0000313" key="1">
    <source>
        <dbReference type="EMBL" id="KAJ4929059.1"/>
    </source>
</evidence>
<keyword evidence="2" id="KW-1185">Reference proteome</keyword>
<sequence>TPGPPITHPPSVRLHPGLDYTSQLATLSQQTVLAGAWAEGMLEVVAECTAQLFHLGTSEGEAG</sequence>
<reference evidence="1" key="1">
    <citation type="submission" date="2022-11" db="EMBL/GenBank/DDBJ databases">
        <title>Chromosome-level genome of Pogonophryne albipinna.</title>
        <authorList>
            <person name="Jo E."/>
        </authorList>
    </citation>
    <scope>NUCLEOTIDE SEQUENCE</scope>
    <source>
        <strain evidence="1">SGF0006</strain>
        <tissue evidence="1">Muscle</tissue>
    </source>
</reference>
<accession>A0AAD6ANZ0</accession>
<feature type="non-terminal residue" evidence="1">
    <location>
        <position position="1"/>
    </location>
</feature>
<dbReference type="AlphaFoldDB" id="A0AAD6ANZ0"/>